<dbReference type="InterPro" id="IPR036390">
    <property type="entry name" value="WH_DNA-bd_sf"/>
</dbReference>
<evidence type="ECO:0000256" key="2">
    <source>
        <dbReference type="ARBA" id="ARBA00023125"/>
    </source>
</evidence>
<dbReference type="InterPro" id="IPR036388">
    <property type="entry name" value="WH-like_DNA-bd_sf"/>
</dbReference>
<proteinExistence type="predicted"/>
<dbReference type="InterPro" id="IPR051081">
    <property type="entry name" value="HTH_MetalResp_TranReg"/>
</dbReference>
<name>A0ABW0VSL4_9BACL</name>
<protein>
    <submittedName>
        <fullName evidence="5">ArsR/SmtB family transcription factor</fullName>
    </submittedName>
</protein>
<dbReference type="CDD" id="cd00090">
    <property type="entry name" value="HTH_ARSR"/>
    <property type="match status" value="1"/>
</dbReference>
<gene>
    <name evidence="5" type="ORF">ACFPYJ_06885</name>
</gene>
<sequence length="106" mass="12134">MITLSSMAEDYKLLGDKTRLTIICLLKEKEMCVCDIVSVLDVSQSSTSQHLRKLKSAGILREDRRGQWVYYSLSIEEKPHLKDVLNYLPAIVQGDEVRINEENMSC</sequence>
<reference evidence="6" key="1">
    <citation type="journal article" date="2019" name="Int. J. Syst. Evol. Microbiol.">
        <title>The Global Catalogue of Microorganisms (GCM) 10K type strain sequencing project: providing services to taxonomists for standard genome sequencing and annotation.</title>
        <authorList>
            <consortium name="The Broad Institute Genomics Platform"/>
            <consortium name="The Broad Institute Genome Sequencing Center for Infectious Disease"/>
            <person name="Wu L."/>
            <person name="Ma J."/>
        </authorList>
    </citation>
    <scope>NUCLEOTIDE SEQUENCE [LARGE SCALE GENOMIC DNA]</scope>
    <source>
        <strain evidence="6">CGMCC 1.3240</strain>
    </source>
</reference>
<dbReference type="PRINTS" id="PR00778">
    <property type="entry name" value="HTHARSR"/>
</dbReference>
<dbReference type="Gene3D" id="1.10.10.10">
    <property type="entry name" value="Winged helix-like DNA-binding domain superfamily/Winged helix DNA-binding domain"/>
    <property type="match status" value="1"/>
</dbReference>
<dbReference type="NCBIfam" id="NF033788">
    <property type="entry name" value="HTH_metalloreg"/>
    <property type="match status" value="1"/>
</dbReference>
<evidence type="ECO:0000259" key="4">
    <source>
        <dbReference type="PROSITE" id="PS50987"/>
    </source>
</evidence>
<keyword evidence="1" id="KW-0805">Transcription regulation</keyword>
<dbReference type="SMART" id="SM00418">
    <property type="entry name" value="HTH_ARSR"/>
    <property type="match status" value="1"/>
</dbReference>
<accession>A0ABW0VSL4</accession>
<keyword evidence="6" id="KW-1185">Reference proteome</keyword>
<dbReference type="SUPFAM" id="SSF46785">
    <property type="entry name" value="Winged helix' DNA-binding domain"/>
    <property type="match status" value="1"/>
</dbReference>
<keyword evidence="2" id="KW-0238">DNA-binding</keyword>
<evidence type="ECO:0000256" key="1">
    <source>
        <dbReference type="ARBA" id="ARBA00023015"/>
    </source>
</evidence>
<dbReference type="Proteomes" id="UP001596047">
    <property type="component" value="Unassembled WGS sequence"/>
</dbReference>
<dbReference type="RefSeq" id="WP_379187347.1">
    <property type="nucleotide sequence ID" value="NZ_JBHSOW010000025.1"/>
</dbReference>
<dbReference type="PANTHER" id="PTHR33154">
    <property type="entry name" value="TRANSCRIPTIONAL REGULATOR, ARSR FAMILY"/>
    <property type="match status" value="1"/>
</dbReference>
<organism evidence="5 6">
    <name type="scientific">Paenibacillus solisilvae</name>
    <dbReference type="NCBI Taxonomy" id="2486751"/>
    <lineage>
        <taxon>Bacteria</taxon>
        <taxon>Bacillati</taxon>
        <taxon>Bacillota</taxon>
        <taxon>Bacilli</taxon>
        <taxon>Bacillales</taxon>
        <taxon>Paenibacillaceae</taxon>
        <taxon>Paenibacillus</taxon>
    </lineage>
</organism>
<evidence type="ECO:0000313" key="5">
    <source>
        <dbReference type="EMBL" id="MFC5648855.1"/>
    </source>
</evidence>
<keyword evidence="3" id="KW-0804">Transcription</keyword>
<dbReference type="InterPro" id="IPR001845">
    <property type="entry name" value="HTH_ArsR_DNA-bd_dom"/>
</dbReference>
<evidence type="ECO:0000256" key="3">
    <source>
        <dbReference type="ARBA" id="ARBA00023163"/>
    </source>
</evidence>
<evidence type="ECO:0000313" key="6">
    <source>
        <dbReference type="Proteomes" id="UP001596047"/>
    </source>
</evidence>
<feature type="domain" description="HTH arsR-type" evidence="4">
    <location>
        <begin position="1"/>
        <end position="96"/>
    </location>
</feature>
<dbReference type="EMBL" id="JBHSOW010000025">
    <property type="protein sequence ID" value="MFC5648855.1"/>
    <property type="molecule type" value="Genomic_DNA"/>
</dbReference>
<dbReference type="PANTHER" id="PTHR33154:SF18">
    <property type="entry name" value="ARSENICAL RESISTANCE OPERON REPRESSOR"/>
    <property type="match status" value="1"/>
</dbReference>
<comment type="caution">
    <text evidence="5">The sequence shown here is derived from an EMBL/GenBank/DDBJ whole genome shotgun (WGS) entry which is preliminary data.</text>
</comment>
<dbReference type="InterPro" id="IPR011991">
    <property type="entry name" value="ArsR-like_HTH"/>
</dbReference>
<dbReference type="Pfam" id="PF01022">
    <property type="entry name" value="HTH_5"/>
    <property type="match status" value="1"/>
</dbReference>
<dbReference type="PROSITE" id="PS50987">
    <property type="entry name" value="HTH_ARSR_2"/>
    <property type="match status" value="1"/>
</dbReference>